<keyword evidence="4 5" id="KW-0472">Membrane</keyword>
<gene>
    <name evidence="7" type="ORF">BCR33DRAFT_698841</name>
</gene>
<evidence type="ECO:0000256" key="5">
    <source>
        <dbReference type="SAM" id="Phobius"/>
    </source>
</evidence>
<comment type="caution">
    <text evidence="7">The sequence shown here is derived from an EMBL/GenBank/DDBJ whole genome shotgun (WGS) entry which is preliminary data.</text>
</comment>
<feature type="transmembrane region" description="Helical" evidence="5">
    <location>
        <begin position="56"/>
        <end position="74"/>
    </location>
</feature>
<evidence type="ECO:0000259" key="6">
    <source>
        <dbReference type="Pfam" id="PF04116"/>
    </source>
</evidence>
<reference evidence="7 8" key="1">
    <citation type="submission" date="2016-07" db="EMBL/GenBank/DDBJ databases">
        <title>Pervasive Adenine N6-methylation of Active Genes in Fungi.</title>
        <authorList>
            <consortium name="DOE Joint Genome Institute"/>
            <person name="Mondo S.J."/>
            <person name="Dannebaum R.O."/>
            <person name="Kuo R.C."/>
            <person name="Labutti K."/>
            <person name="Haridas S."/>
            <person name="Kuo A."/>
            <person name="Salamov A."/>
            <person name="Ahrendt S.R."/>
            <person name="Lipzen A."/>
            <person name="Sullivan W."/>
            <person name="Andreopoulos W.B."/>
            <person name="Clum A."/>
            <person name="Lindquist E."/>
            <person name="Daum C."/>
            <person name="Ramamoorthy G.K."/>
            <person name="Gryganskyi A."/>
            <person name="Culley D."/>
            <person name="Magnuson J.K."/>
            <person name="James T.Y."/>
            <person name="O'Malley M.A."/>
            <person name="Stajich J.E."/>
            <person name="Spatafora J.W."/>
            <person name="Visel A."/>
            <person name="Grigoriev I.V."/>
        </authorList>
    </citation>
    <scope>NUCLEOTIDE SEQUENCE [LARGE SCALE GENOMIC DNA]</scope>
    <source>
        <strain evidence="7 8">JEL800</strain>
    </source>
</reference>
<dbReference type="AlphaFoldDB" id="A0A1Y2C491"/>
<keyword evidence="8" id="KW-1185">Reference proteome</keyword>
<dbReference type="InterPro" id="IPR006694">
    <property type="entry name" value="Fatty_acid_hydroxylase"/>
</dbReference>
<evidence type="ECO:0000256" key="3">
    <source>
        <dbReference type="ARBA" id="ARBA00022989"/>
    </source>
</evidence>
<keyword evidence="2 5" id="KW-0812">Transmembrane</keyword>
<proteinExistence type="predicted"/>
<feature type="transmembrane region" description="Helical" evidence="5">
    <location>
        <begin position="86"/>
        <end position="108"/>
    </location>
</feature>
<accession>A0A1Y2C491</accession>
<comment type="subcellular location">
    <subcellularLocation>
        <location evidence="1">Membrane</location>
    </subcellularLocation>
</comment>
<evidence type="ECO:0000256" key="4">
    <source>
        <dbReference type="ARBA" id="ARBA00023136"/>
    </source>
</evidence>
<dbReference type="OrthoDB" id="6354873at2759"/>
<dbReference type="GO" id="GO:0008610">
    <property type="term" value="P:lipid biosynthetic process"/>
    <property type="evidence" value="ECO:0007669"/>
    <property type="project" value="InterPro"/>
</dbReference>
<dbReference type="Pfam" id="PF04116">
    <property type="entry name" value="FA_hydroxylase"/>
    <property type="match status" value="1"/>
</dbReference>
<dbReference type="PANTHER" id="PTHR11863">
    <property type="entry name" value="STEROL DESATURASE"/>
    <property type="match status" value="1"/>
</dbReference>
<dbReference type="EMBL" id="MCGO01000030">
    <property type="protein sequence ID" value="ORY41839.1"/>
    <property type="molecule type" value="Genomic_DNA"/>
</dbReference>
<sequence length="268" mass="31239">MTTNPALLATYISFGHGLFLLAYTEVVFQFTNLLFKNNVIKRYHYPIPTTRHLSVNFINAVTFAFPSALYFFYNCDNVSYHFSWEVLLLIIPVTLVYMVMHDAAFYVLHPLSHRVKPFYNYLHASHHKATKHTNVFDVANTHWLETLSQVGTGWLLWTAVVLAIYPNVWLVVLPQTFGSFTTVIGHCGFKGHRYFLLLHPLAIPIAFLVGKYMLTVGDHLAHHVYPNVNYGLFFQFWDRSFGTYRKYTVEPLLMSEWKQFEKGEEQEE</sequence>
<dbReference type="InterPro" id="IPR050307">
    <property type="entry name" value="Sterol_Desaturase_Related"/>
</dbReference>
<evidence type="ECO:0000256" key="1">
    <source>
        <dbReference type="ARBA" id="ARBA00004370"/>
    </source>
</evidence>
<dbReference type="Proteomes" id="UP000193642">
    <property type="component" value="Unassembled WGS sequence"/>
</dbReference>
<dbReference type="GO" id="GO:0005506">
    <property type="term" value="F:iron ion binding"/>
    <property type="evidence" value="ECO:0007669"/>
    <property type="project" value="InterPro"/>
</dbReference>
<protein>
    <recommendedName>
        <fullName evidence="6">Fatty acid hydroxylase domain-containing protein</fullName>
    </recommendedName>
</protein>
<feature type="transmembrane region" description="Helical" evidence="5">
    <location>
        <begin position="12"/>
        <end position="35"/>
    </location>
</feature>
<dbReference type="STRING" id="329046.A0A1Y2C491"/>
<keyword evidence="3 5" id="KW-1133">Transmembrane helix</keyword>
<evidence type="ECO:0000313" key="8">
    <source>
        <dbReference type="Proteomes" id="UP000193642"/>
    </source>
</evidence>
<evidence type="ECO:0000313" key="7">
    <source>
        <dbReference type="EMBL" id="ORY41839.1"/>
    </source>
</evidence>
<organism evidence="7 8">
    <name type="scientific">Rhizoclosmatium globosum</name>
    <dbReference type="NCBI Taxonomy" id="329046"/>
    <lineage>
        <taxon>Eukaryota</taxon>
        <taxon>Fungi</taxon>
        <taxon>Fungi incertae sedis</taxon>
        <taxon>Chytridiomycota</taxon>
        <taxon>Chytridiomycota incertae sedis</taxon>
        <taxon>Chytridiomycetes</taxon>
        <taxon>Chytridiales</taxon>
        <taxon>Chytriomycetaceae</taxon>
        <taxon>Rhizoclosmatium</taxon>
    </lineage>
</organism>
<dbReference type="GO" id="GO:0016020">
    <property type="term" value="C:membrane"/>
    <property type="evidence" value="ECO:0007669"/>
    <property type="project" value="UniProtKB-SubCell"/>
</dbReference>
<evidence type="ECO:0000256" key="2">
    <source>
        <dbReference type="ARBA" id="ARBA00022692"/>
    </source>
</evidence>
<feature type="domain" description="Fatty acid hydroxylase" evidence="6">
    <location>
        <begin position="95"/>
        <end position="243"/>
    </location>
</feature>
<name>A0A1Y2C491_9FUNG</name>
<feature type="transmembrane region" description="Helical" evidence="5">
    <location>
        <begin position="194"/>
        <end position="214"/>
    </location>
</feature>
<feature type="transmembrane region" description="Helical" evidence="5">
    <location>
        <begin position="154"/>
        <end position="174"/>
    </location>
</feature>
<dbReference type="GO" id="GO:0016491">
    <property type="term" value="F:oxidoreductase activity"/>
    <property type="evidence" value="ECO:0007669"/>
    <property type="project" value="InterPro"/>
</dbReference>